<organism evidence="5 6">
    <name type="scientific">Conoideocrella luteorostrata</name>
    <dbReference type="NCBI Taxonomy" id="1105319"/>
    <lineage>
        <taxon>Eukaryota</taxon>
        <taxon>Fungi</taxon>
        <taxon>Dikarya</taxon>
        <taxon>Ascomycota</taxon>
        <taxon>Pezizomycotina</taxon>
        <taxon>Sordariomycetes</taxon>
        <taxon>Hypocreomycetidae</taxon>
        <taxon>Hypocreales</taxon>
        <taxon>Clavicipitaceae</taxon>
        <taxon>Conoideocrella</taxon>
    </lineage>
</organism>
<keyword evidence="6" id="KW-1185">Reference proteome</keyword>
<accession>A0AAJ0FX71</accession>
<evidence type="ECO:0000313" key="6">
    <source>
        <dbReference type="Proteomes" id="UP001251528"/>
    </source>
</evidence>
<name>A0AAJ0FX71_9HYPO</name>
<dbReference type="SUPFAM" id="SSF53335">
    <property type="entry name" value="S-adenosyl-L-methionine-dependent methyltransferases"/>
    <property type="match status" value="1"/>
</dbReference>
<dbReference type="PANTHER" id="PTHR44942">
    <property type="entry name" value="METHYLTRANSF_11 DOMAIN-CONTAINING PROTEIN"/>
    <property type="match status" value="1"/>
</dbReference>
<dbReference type="Pfam" id="PF08241">
    <property type="entry name" value="Methyltransf_11"/>
    <property type="match status" value="1"/>
</dbReference>
<sequence length="309" mass="34697">MTTTKPDIKIFAQDKEFWTNYFKGRPQVPDSFFDRIFAYHASHGGVFGTVHDVGAGNGIHSQKLRNRFGHVIVSDIIDKNVELARDGLGTDGYSYRTAKLEEAEDLGVGSVDMVFATNVMHFADQQVAMAAITQQLKSGGTFACATFGTARFEDIILQDLWQRISYEGGRQLLAKKDAKETEQTIRVMGRTGEANLAPLNSEHFRNGAQRVHLNMSSGGIVKLIPPEELHRNMEPKHTGPYDEIVFESEEGWSFEKDLNGVKEHICSFPFVVENMSAFEDLFQELDELLANGRVVRGWFPAHIILATRR</sequence>
<dbReference type="InterPro" id="IPR051052">
    <property type="entry name" value="Diverse_substrate_MTase"/>
</dbReference>
<evidence type="ECO:0000256" key="2">
    <source>
        <dbReference type="ARBA" id="ARBA00022603"/>
    </source>
</evidence>
<proteinExistence type="inferred from homology"/>
<dbReference type="InterPro" id="IPR013216">
    <property type="entry name" value="Methyltransf_11"/>
</dbReference>
<dbReference type="Gene3D" id="3.40.50.150">
    <property type="entry name" value="Vaccinia Virus protein VP39"/>
    <property type="match status" value="1"/>
</dbReference>
<evidence type="ECO:0000256" key="1">
    <source>
        <dbReference type="ARBA" id="ARBA00008361"/>
    </source>
</evidence>
<dbReference type="Proteomes" id="UP001251528">
    <property type="component" value="Unassembled WGS sequence"/>
</dbReference>
<evidence type="ECO:0000313" key="5">
    <source>
        <dbReference type="EMBL" id="KAK2594643.1"/>
    </source>
</evidence>
<dbReference type="GO" id="GO:0008757">
    <property type="term" value="F:S-adenosylmethionine-dependent methyltransferase activity"/>
    <property type="evidence" value="ECO:0007669"/>
    <property type="project" value="InterPro"/>
</dbReference>
<comment type="similarity">
    <text evidence="1">Belongs to the methyltransferase superfamily.</text>
</comment>
<reference evidence="5" key="1">
    <citation type="submission" date="2023-06" db="EMBL/GenBank/DDBJ databases">
        <title>Conoideocrella luteorostrata (Hypocreales: Clavicipitaceae), a potential biocontrol fungus for elongate hemlock scale in United States Christmas tree production areas.</title>
        <authorList>
            <person name="Barrett H."/>
            <person name="Lovett B."/>
            <person name="Macias A.M."/>
            <person name="Stajich J.E."/>
            <person name="Kasson M.T."/>
        </authorList>
    </citation>
    <scope>NUCLEOTIDE SEQUENCE</scope>
    <source>
        <strain evidence="5">ARSEF 14590</strain>
    </source>
</reference>
<evidence type="ECO:0000259" key="4">
    <source>
        <dbReference type="Pfam" id="PF08241"/>
    </source>
</evidence>
<dbReference type="InterPro" id="IPR029063">
    <property type="entry name" value="SAM-dependent_MTases_sf"/>
</dbReference>
<keyword evidence="3" id="KW-0808">Transferase</keyword>
<dbReference type="EMBL" id="JASWJB010000160">
    <property type="protein sequence ID" value="KAK2594643.1"/>
    <property type="molecule type" value="Genomic_DNA"/>
</dbReference>
<comment type="caution">
    <text evidence="5">The sequence shown here is derived from an EMBL/GenBank/DDBJ whole genome shotgun (WGS) entry which is preliminary data.</text>
</comment>
<dbReference type="CDD" id="cd02440">
    <property type="entry name" value="AdoMet_MTases"/>
    <property type="match status" value="1"/>
</dbReference>
<keyword evidence="2" id="KW-0489">Methyltransferase</keyword>
<dbReference type="PANTHER" id="PTHR44942:SF4">
    <property type="entry name" value="METHYLTRANSFERASE TYPE 11 DOMAIN-CONTAINING PROTEIN"/>
    <property type="match status" value="1"/>
</dbReference>
<gene>
    <name evidence="5" type="ORF">QQS21_007619</name>
</gene>
<evidence type="ECO:0000256" key="3">
    <source>
        <dbReference type="ARBA" id="ARBA00022679"/>
    </source>
</evidence>
<feature type="domain" description="Methyltransferase type 11" evidence="4">
    <location>
        <begin position="52"/>
        <end position="144"/>
    </location>
</feature>
<dbReference type="GO" id="GO:0032259">
    <property type="term" value="P:methylation"/>
    <property type="evidence" value="ECO:0007669"/>
    <property type="project" value="UniProtKB-KW"/>
</dbReference>
<protein>
    <recommendedName>
        <fullName evidence="4">Methyltransferase type 11 domain-containing protein</fullName>
    </recommendedName>
</protein>
<dbReference type="AlphaFoldDB" id="A0AAJ0FX71"/>